<dbReference type="PANTHER" id="PTHR24056">
    <property type="entry name" value="CELL DIVISION PROTEIN KINASE"/>
    <property type="match status" value="1"/>
</dbReference>
<dbReference type="Proteomes" id="UP000729402">
    <property type="component" value="Unassembled WGS sequence"/>
</dbReference>
<evidence type="ECO:0000256" key="5">
    <source>
        <dbReference type="ARBA" id="ARBA00022741"/>
    </source>
</evidence>
<sequence>MVIVKRPPRRRPSAAPTGDAATTYSASSQLRADLGPRIDGRYGSYQLLAKVGSGVFGDVYRAKDIRTGEIVAVKCLRRDEEEEEDEDDDPDGLQLDNLLEEEVRALEACRGNPHIVQVLDHGRRRRDAGGPEAFIVMEYVGPSLQSTIMQRGRSTSARRYCEDDVRLLMRQLLSGAKRMHEIGLMHRDLKPDNVLVDDRGMLKICDLGFARYKNDEDGAPPFTNPVAALLFRAPEVLLQSTTYNELIDTWALGCIMAWLLAGKHLFLGSSGQIFIAKILDVLGLDDIEGWSKYDGSMIPQPLQQCSPRRSRLRDMFPPPGLAGGNDLPKLSPAGFEVLSGLLTCNPERRMTASAALQHHWFHRAGHCLLLSYVVHGTVRDPECLPLCMDWLMCACDDFVRRRRQERPPDRSGRRGGEVDILSPAVTGTMNVLKACSEAKVGRVVLVSSVSAVMVNPNWPEGKAMDEDCWSNLECCRNTGVRSPIQSMTSSCTTK</sequence>
<keyword evidence="13" id="KW-1185">Reference proteome</keyword>
<dbReference type="Pfam" id="PF00069">
    <property type="entry name" value="Pkinase"/>
    <property type="match status" value="1"/>
</dbReference>
<dbReference type="PROSITE" id="PS00108">
    <property type="entry name" value="PROTEIN_KINASE_ST"/>
    <property type="match status" value="1"/>
</dbReference>
<dbReference type="GO" id="GO:0005634">
    <property type="term" value="C:nucleus"/>
    <property type="evidence" value="ECO:0007669"/>
    <property type="project" value="TreeGrafter"/>
</dbReference>
<feature type="binding site" evidence="8">
    <location>
        <position position="74"/>
    </location>
    <ligand>
        <name>ATP</name>
        <dbReference type="ChEBI" id="CHEBI:30616"/>
    </ligand>
</feature>
<reference evidence="12" key="2">
    <citation type="submission" date="2021-02" db="EMBL/GenBank/DDBJ databases">
        <authorList>
            <person name="Kimball J.A."/>
            <person name="Haas M.W."/>
            <person name="Macchietto M."/>
            <person name="Kono T."/>
            <person name="Duquette J."/>
            <person name="Shao M."/>
        </authorList>
    </citation>
    <scope>NUCLEOTIDE SEQUENCE</scope>
    <source>
        <tissue evidence="12">Fresh leaf tissue</tissue>
    </source>
</reference>
<evidence type="ECO:0000313" key="13">
    <source>
        <dbReference type="Proteomes" id="UP000729402"/>
    </source>
</evidence>
<evidence type="ECO:0000256" key="9">
    <source>
        <dbReference type="RuleBase" id="RU000304"/>
    </source>
</evidence>
<proteinExistence type="inferred from homology"/>
<dbReference type="InterPro" id="IPR017441">
    <property type="entry name" value="Protein_kinase_ATP_BS"/>
</dbReference>
<keyword evidence="4" id="KW-0808">Transferase</keyword>
<dbReference type="PROSITE" id="PS50011">
    <property type="entry name" value="PROTEIN_KINASE_DOM"/>
    <property type="match status" value="1"/>
</dbReference>
<dbReference type="EC" id="2.7.11.23" evidence="2"/>
<keyword evidence="9" id="KW-0723">Serine/threonine-protein kinase</keyword>
<evidence type="ECO:0000256" key="10">
    <source>
        <dbReference type="SAM" id="MobiDB-lite"/>
    </source>
</evidence>
<evidence type="ECO:0000256" key="1">
    <source>
        <dbReference type="ARBA" id="ARBA00006485"/>
    </source>
</evidence>
<dbReference type="GO" id="GO:0008353">
    <property type="term" value="F:RNA polymerase II CTD heptapeptide repeat kinase activity"/>
    <property type="evidence" value="ECO:0007669"/>
    <property type="project" value="UniProtKB-EC"/>
</dbReference>
<dbReference type="OrthoDB" id="616195at2759"/>
<keyword evidence="3" id="KW-0597">Phosphoprotein</keyword>
<accession>A0A8J5W431</accession>
<comment type="similarity">
    <text evidence="1">Belongs to the protein kinase superfamily. CMGC Ser/Thr protein kinase family. CDC2/CDKX subfamily.</text>
</comment>
<organism evidence="12 13">
    <name type="scientific">Zizania palustris</name>
    <name type="common">Northern wild rice</name>
    <dbReference type="NCBI Taxonomy" id="103762"/>
    <lineage>
        <taxon>Eukaryota</taxon>
        <taxon>Viridiplantae</taxon>
        <taxon>Streptophyta</taxon>
        <taxon>Embryophyta</taxon>
        <taxon>Tracheophyta</taxon>
        <taxon>Spermatophyta</taxon>
        <taxon>Magnoliopsida</taxon>
        <taxon>Liliopsida</taxon>
        <taxon>Poales</taxon>
        <taxon>Poaceae</taxon>
        <taxon>BOP clade</taxon>
        <taxon>Oryzoideae</taxon>
        <taxon>Oryzeae</taxon>
        <taxon>Zizaniinae</taxon>
        <taxon>Zizania</taxon>
    </lineage>
</organism>
<dbReference type="InterPro" id="IPR000719">
    <property type="entry name" value="Prot_kinase_dom"/>
</dbReference>
<evidence type="ECO:0000256" key="7">
    <source>
        <dbReference type="ARBA" id="ARBA00022840"/>
    </source>
</evidence>
<dbReference type="InterPro" id="IPR050108">
    <property type="entry name" value="CDK"/>
</dbReference>
<evidence type="ECO:0000256" key="2">
    <source>
        <dbReference type="ARBA" id="ARBA00012409"/>
    </source>
</evidence>
<feature type="region of interest" description="Disordered" evidence="10">
    <location>
        <begin position="1"/>
        <end position="26"/>
    </location>
</feature>
<feature type="domain" description="Protein kinase" evidence="11">
    <location>
        <begin position="45"/>
        <end position="361"/>
    </location>
</feature>
<comment type="caution">
    <text evidence="12">The sequence shown here is derived from an EMBL/GenBank/DDBJ whole genome shotgun (WGS) entry which is preliminary data.</text>
</comment>
<dbReference type="PANTHER" id="PTHR24056:SF390">
    <property type="entry name" value="OS12G0432000 PROTEIN"/>
    <property type="match status" value="1"/>
</dbReference>
<dbReference type="InterPro" id="IPR008271">
    <property type="entry name" value="Ser/Thr_kinase_AS"/>
</dbReference>
<dbReference type="GO" id="GO:0007346">
    <property type="term" value="P:regulation of mitotic cell cycle"/>
    <property type="evidence" value="ECO:0007669"/>
    <property type="project" value="TreeGrafter"/>
</dbReference>
<dbReference type="EMBL" id="JAAALK010000282">
    <property type="protein sequence ID" value="KAG8077493.1"/>
    <property type="molecule type" value="Genomic_DNA"/>
</dbReference>
<evidence type="ECO:0000256" key="3">
    <source>
        <dbReference type="ARBA" id="ARBA00022553"/>
    </source>
</evidence>
<feature type="compositionally biased region" description="Basic residues" evidence="10">
    <location>
        <begin position="1"/>
        <end position="12"/>
    </location>
</feature>
<dbReference type="SMART" id="SM00220">
    <property type="entry name" value="S_TKc"/>
    <property type="match status" value="1"/>
</dbReference>
<evidence type="ECO:0000256" key="4">
    <source>
        <dbReference type="ARBA" id="ARBA00022679"/>
    </source>
</evidence>
<evidence type="ECO:0000256" key="8">
    <source>
        <dbReference type="PROSITE-ProRule" id="PRU10141"/>
    </source>
</evidence>
<keyword evidence="6" id="KW-0418">Kinase</keyword>
<dbReference type="PROSITE" id="PS00107">
    <property type="entry name" value="PROTEIN_KINASE_ATP"/>
    <property type="match status" value="1"/>
</dbReference>
<evidence type="ECO:0000313" key="12">
    <source>
        <dbReference type="EMBL" id="KAG8077493.1"/>
    </source>
</evidence>
<evidence type="ECO:0000256" key="6">
    <source>
        <dbReference type="ARBA" id="ARBA00022777"/>
    </source>
</evidence>
<evidence type="ECO:0000259" key="11">
    <source>
        <dbReference type="PROSITE" id="PS50011"/>
    </source>
</evidence>
<dbReference type="GO" id="GO:0005524">
    <property type="term" value="F:ATP binding"/>
    <property type="evidence" value="ECO:0007669"/>
    <property type="project" value="UniProtKB-UniRule"/>
</dbReference>
<protein>
    <recommendedName>
        <fullName evidence="2">[RNA-polymerase]-subunit kinase</fullName>
        <ecNumber evidence="2">2.7.11.23</ecNumber>
    </recommendedName>
</protein>
<keyword evidence="7 8" id="KW-0067">ATP-binding</keyword>
<keyword evidence="5 8" id="KW-0547">Nucleotide-binding</keyword>
<dbReference type="AlphaFoldDB" id="A0A8J5W431"/>
<reference evidence="12" key="1">
    <citation type="journal article" date="2021" name="bioRxiv">
        <title>Whole Genome Assembly and Annotation of Northern Wild Rice, Zizania palustris L., Supports a Whole Genome Duplication in the Zizania Genus.</title>
        <authorList>
            <person name="Haas M."/>
            <person name="Kono T."/>
            <person name="Macchietto M."/>
            <person name="Millas R."/>
            <person name="McGilp L."/>
            <person name="Shao M."/>
            <person name="Duquette J."/>
            <person name="Hirsch C.N."/>
            <person name="Kimball J."/>
        </authorList>
    </citation>
    <scope>NUCLEOTIDE SEQUENCE</scope>
    <source>
        <tissue evidence="12">Fresh leaf tissue</tissue>
    </source>
</reference>
<name>A0A8J5W431_ZIZPA</name>
<gene>
    <name evidence="12" type="ORF">GUJ93_ZPchr0007g5597</name>
</gene>